<reference evidence="1" key="1">
    <citation type="submission" date="2019-03" db="EMBL/GenBank/DDBJ databases">
        <title>Single cell metagenomics reveals metabolic interactions within the superorganism composed of flagellate Streblomastix strix and complex community of Bacteroidetes bacteria on its surface.</title>
        <authorList>
            <person name="Treitli S.C."/>
            <person name="Kolisko M."/>
            <person name="Husnik F."/>
            <person name="Keeling P."/>
            <person name="Hampl V."/>
        </authorList>
    </citation>
    <scope>NUCLEOTIDE SEQUENCE</scope>
    <source>
        <strain evidence="1">STM</strain>
    </source>
</reference>
<evidence type="ECO:0000313" key="1">
    <source>
        <dbReference type="EMBL" id="KAA6335391.1"/>
    </source>
</evidence>
<dbReference type="AlphaFoldDB" id="A0A5J4RR42"/>
<evidence type="ECO:0008006" key="2">
    <source>
        <dbReference type="Google" id="ProtNLM"/>
    </source>
</evidence>
<dbReference type="PANTHER" id="PTHR35810">
    <property type="entry name" value="CYTOPLASMIC PROTEIN-RELATED"/>
    <property type="match status" value="1"/>
</dbReference>
<dbReference type="EMBL" id="SNRY01000897">
    <property type="protein sequence ID" value="KAA6335391.1"/>
    <property type="molecule type" value="Genomic_DNA"/>
</dbReference>
<organism evidence="1">
    <name type="scientific">termite gut metagenome</name>
    <dbReference type="NCBI Taxonomy" id="433724"/>
    <lineage>
        <taxon>unclassified sequences</taxon>
        <taxon>metagenomes</taxon>
        <taxon>organismal metagenomes</taxon>
    </lineage>
</organism>
<protein>
    <recommendedName>
        <fullName evidence="2">Bro-N domain-containing protein</fullName>
    </recommendedName>
</protein>
<dbReference type="PANTHER" id="PTHR35810:SF1">
    <property type="entry name" value="CYTOPLASMIC PROTEIN"/>
    <property type="match status" value="1"/>
</dbReference>
<gene>
    <name evidence="1" type="ORF">EZS27_016372</name>
</gene>
<sequence length="118" mass="13095">MKKTIITINDNGIVTISDKVKMNISEIANLFGIFHQTAKRCVRAIEESGIAGGDCSMCGTVDELKVSPDYYGLDMIIAVAFRVQSAKAEIFRRWIMKKAIRNDMMATLVVPLQNALLN</sequence>
<comment type="caution">
    <text evidence="1">The sequence shown here is derived from an EMBL/GenBank/DDBJ whole genome shotgun (WGS) entry which is preliminary data.</text>
</comment>
<accession>A0A5J4RR42</accession>
<name>A0A5J4RR42_9ZZZZ</name>
<proteinExistence type="predicted"/>